<dbReference type="OrthoDB" id="3078826at2"/>
<name>A0A225D9E6_9BACT</name>
<keyword evidence="2" id="KW-1185">Reference proteome</keyword>
<evidence type="ECO:0000313" key="2">
    <source>
        <dbReference type="Proteomes" id="UP000214646"/>
    </source>
</evidence>
<proteinExistence type="predicted"/>
<evidence type="ECO:0008006" key="3">
    <source>
        <dbReference type="Google" id="ProtNLM"/>
    </source>
</evidence>
<gene>
    <name evidence="1" type="ORF">FRUB_08847</name>
</gene>
<comment type="caution">
    <text evidence="1">The sequence shown here is derived from an EMBL/GenBank/DDBJ whole genome shotgun (WGS) entry which is preliminary data.</text>
</comment>
<reference evidence="2" key="1">
    <citation type="submission" date="2017-06" db="EMBL/GenBank/DDBJ databases">
        <title>Genome analysis of Fimbriiglobus ruber SP5, the first member of the order Planctomycetales with confirmed chitinolytic capability.</title>
        <authorList>
            <person name="Ravin N.V."/>
            <person name="Rakitin A.L."/>
            <person name="Ivanova A.A."/>
            <person name="Beletsky A.V."/>
            <person name="Kulichevskaya I.S."/>
            <person name="Mardanov A.V."/>
            <person name="Dedysh S.N."/>
        </authorList>
    </citation>
    <scope>NUCLEOTIDE SEQUENCE [LARGE SCALE GENOMIC DNA]</scope>
    <source>
        <strain evidence="2">SP5</strain>
    </source>
</reference>
<sequence length="533" mass="60650">MLIDEKKLIDSLKAGTLDIDCTEITLTQDSHENPRIFRGPGYIRQGDNEEIIFKIYTDHPVQELEPLGTPGVLIPPDRFYNFNATDIQGYVWVGNRVLPLVSIRYLSNGTTTIVEGKIHTITKEGKSLSRTATNVIVLRIFTDQEIPCHSATVVETNVPDYHHHRLSTLNLVTITSCGSDFLLTMQPGELTVEVWSDQPFSPHFDNRILEALQFVLARRLQWRVLEKESEGKRITQLSSPIPLAKSRLQAPINLNEIRARHWTWILFDNYLVFIANYTEQVWHPCSVQLMMVYEASAGSIDAEILALSVAAEGLAKILFSTIVSVTEKFQTTVNELKVVVDKWIEENTAAEKSGLSKRLSGLFSMLKEIRAVDRLLQLEQLGIIESKHINAWKKLRNAAAHAATPGTQEWQQLLDRRDLVLALLYRLIFHAIGYEGYCSDYGTRLWPVIELPQHKIDTVLGEDGQITCTTRAFRHVLTYCGNPEQGNWKWQIRSQQSEEIEESGTGLNQADAFRLARICAENRHKNRVVREKI</sequence>
<protein>
    <recommendedName>
        <fullName evidence="3">ApeA N-terminal domain-containing protein</fullName>
    </recommendedName>
</protein>
<dbReference type="Proteomes" id="UP000214646">
    <property type="component" value="Unassembled WGS sequence"/>
</dbReference>
<dbReference type="RefSeq" id="WP_143393841.1">
    <property type="nucleotide sequence ID" value="NZ_NIDE01000017.1"/>
</dbReference>
<organism evidence="1 2">
    <name type="scientific">Fimbriiglobus ruber</name>
    <dbReference type="NCBI Taxonomy" id="1908690"/>
    <lineage>
        <taxon>Bacteria</taxon>
        <taxon>Pseudomonadati</taxon>
        <taxon>Planctomycetota</taxon>
        <taxon>Planctomycetia</taxon>
        <taxon>Gemmatales</taxon>
        <taxon>Gemmataceae</taxon>
        <taxon>Fimbriiglobus</taxon>
    </lineage>
</organism>
<dbReference type="EMBL" id="NIDE01000017">
    <property type="protein sequence ID" value="OWK36284.1"/>
    <property type="molecule type" value="Genomic_DNA"/>
</dbReference>
<evidence type="ECO:0000313" key="1">
    <source>
        <dbReference type="EMBL" id="OWK36284.1"/>
    </source>
</evidence>
<accession>A0A225D9E6</accession>
<dbReference type="AlphaFoldDB" id="A0A225D9E6"/>